<feature type="chain" id="PRO_5042680642" evidence="7">
    <location>
        <begin position="20"/>
        <end position="250"/>
    </location>
</feature>
<evidence type="ECO:0000259" key="8">
    <source>
        <dbReference type="Pfam" id="PF00345"/>
    </source>
</evidence>
<dbReference type="Pfam" id="PF02753">
    <property type="entry name" value="PapD_C"/>
    <property type="match status" value="1"/>
</dbReference>
<keyword evidence="4" id="KW-0574">Periplasm</keyword>
<dbReference type="SUPFAM" id="SSF49584">
    <property type="entry name" value="Periplasmic chaperone C-domain"/>
    <property type="match status" value="1"/>
</dbReference>
<dbReference type="RefSeq" id="WP_000471454.1">
    <property type="nucleotide sequence ID" value="NZ_AP022004.1"/>
</dbReference>
<dbReference type="GO" id="GO:0030288">
    <property type="term" value="C:outer membrane-bounded periplasmic space"/>
    <property type="evidence" value="ECO:0007669"/>
    <property type="project" value="InterPro"/>
</dbReference>
<dbReference type="Proteomes" id="UP001211064">
    <property type="component" value="Unassembled WGS sequence"/>
</dbReference>
<dbReference type="InterPro" id="IPR001829">
    <property type="entry name" value="Pili_assmbl_chaperone_bac"/>
</dbReference>
<evidence type="ECO:0000313" key="11">
    <source>
        <dbReference type="EMBL" id="SPD99020.1"/>
    </source>
</evidence>
<keyword evidence="11" id="KW-0614">Plasmid</keyword>
<feature type="signal peptide" evidence="7">
    <location>
        <begin position="1"/>
        <end position="19"/>
    </location>
</feature>
<dbReference type="Gene3D" id="2.60.40.10">
    <property type="entry name" value="Immunoglobulins"/>
    <property type="match status" value="2"/>
</dbReference>
<reference evidence="10" key="2">
    <citation type="submission" date="2022-08" db="EMBL/GenBank/DDBJ databases">
        <title>Genome sequencing of human pathogens.</title>
        <authorList>
            <person name="Cao X."/>
        </authorList>
    </citation>
    <scope>NUCLEOTIDE SEQUENCE</scope>
    <source>
        <strain evidence="10">EC16126</strain>
    </source>
</reference>
<geneLocation type="plasmid" evidence="11">
    <name>RCS51_p</name>
</geneLocation>
<dbReference type="GO" id="GO:0071555">
    <property type="term" value="P:cell wall organization"/>
    <property type="evidence" value="ECO:0007669"/>
    <property type="project" value="InterPro"/>
</dbReference>
<name>A0A0V9H8K1_ECOLX</name>
<dbReference type="InterPro" id="IPR016147">
    <property type="entry name" value="Pili_assmbl_chaperone_N"/>
</dbReference>
<dbReference type="InterPro" id="IPR013783">
    <property type="entry name" value="Ig-like_fold"/>
</dbReference>
<comment type="similarity">
    <text evidence="2">Belongs to the periplasmic pilus chaperone family.</text>
</comment>
<feature type="domain" description="Pili assembly chaperone N-terminal" evidence="8">
    <location>
        <begin position="39"/>
        <end position="163"/>
    </location>
</feature>
<dbReference type="InterPro" id="IPR016148">
    <property type="entry name" value="Pili_assmbl_chaperone_C"/>
</dbReference>
<dbReference type="Pfam" id="PF00345">
    <property type="entry name" value="PapD_N"/>
    <property type="match status" value="1"/>
</dbReference>
<dbReference type="EMBL" id="JANWOR010000544">
    <property type="protein sequence ID" value="MDA4179250.1"/>
    <property type="molecule type" value="Genomic_DNA"/>
</dbReference>
<dbReference type="AlphaFoldDB" id="A0A0V9H8K1"/>
<evidence type="ECO:0000256" key="5">
    <source>
        <dbReference type="ARBA" id="ARBA00023186"/>
    </source>
</evidence>
<comment type="subcellular location">
    <subcellularLocation>
        <location evidence="1">Periplasm</location>
    </subcellularLocation>
</comment>
<dbReference type="PRINTS" id="PR00969">
    <property type="entry name" value="CHAPERONPILI"/>
</dbReference>
<reference evidence="11" key="1">
    <citation type="submission" date="2018-02" db="EMBL/GenBank/DDBJ databases">
        <authorList>
            <person name="Cohen D.B."/>
            <person name="Kent A.D."/>
        </authorList>
    </citation>
    <scope>NUCLEOTIDE SEQUENCE</scope>
    <source>
        <strain evidence="11">666</strain>
        <plasmid evidence="11">RCS51_p</plasmid>
    </source>
</reference>
<gene>
    <name evidence="11" type="primary">afaB</name>
    <name evidence="10" type="ORF">NY836_18025</name>
    <name evidence="11" type="ORF">RCS51_P0038</name>
</gene>
<dbReference type="PANTHER" id="PTHR30251">
    <property type="entry name" value="PILUS ASSEMBLY CHAPERONE"/>
    <property type="match status" value="1"/>
</dbReference>
<keyword evidence="6" id="KW-0393">Immunoglobulin domain</keyword>
<keyword evidence="5" id="KW-0143">Chaperone</keyword>
<evidence type="ECO:0000256" key="3">
    <source>
        <dbReference type="ARBA" id="ARBA00022729"/>
    </source>
</evidence>
<feature type="domain" description="Pili assembly chaperone C-terminal" evidence="9">
    <location>
        <begin position="187"/>
        <end position="242"/>
    </location>
</feature>
<dbReference type="InterPro" id="IPR036316">
    <property type="entry name" value="Pili_assmbl_chap_C_dom_sf"/>
</dbReference>
<dbReference type="InterPro" id="IPR050643">
    <property type="entry name" value="Periplasmic_pilus_chap"/>
</dbReference>
<evidence type="ECO:0000256" key="7">
    <source>
        <dbReference type="SAM" id="SignalP"/>
    </source>
</evidence>
<organism evidence="11">
    <name type="scientific">Escherichia coli</name>
    <dbReference type="NCBI Taxonomy" id="562"/>
    <lineage>
        <taxon>Bacteria</taxon>
        <taxon>Pseudomonadati</taxon>
        <taxon>Pseudomonadota</taxon>
        <taxon>Gammaproteobacteria</taxon>
        <taxon>Enterobacterales</taxon>
        <taxon>Enterobacteriaceae</taxon>
        <taxon>Escherichia</taxon>
    </lineage>
</organism>
<evidence type="ECO:0000256" key="2">
    <source>
        <dbReference type="ARBA" id="ARBA00007399"/>
    </source>
</evidence>
<keyword evidence="3 7" id="KW-0732">Signal</keyword>
<dbReference type="PANTHER" id="PTHR30251:SF9">
    <property type="entry name" value="CHAPERONE PROTEIN CAF1M"/>
    <property type="match status" value="1"/>
</dbReference>
<evidence type="ECO:0000313" key="10">
    <source>
        <dbReference type="EMBL" id="MDA4179250.1"/>
    </source>
</evidence>
<sequence>MFKAIFTVGSLLLPCIVVAKGIGVTASSNDVVDAQLFSVDLNLNRVVYYHGSLGENVAVKNNQAYPMLVQSMVFDEDKKSPAPFITTPPLFRLDGSQTSRIRIVRTGGEFPQDREKLQWLCVKGIPPQSEDKWAEGTITKNSSFTVQFSVNNCIKVFVRPDTIKGHPEDFADKVTWSKKGTTVLEANNPTPFYLNIKELNIGGRSIKSPNYIPPFGKQSFSIPGSSVGKIQWRIVTDYGGDSKIYQSEGK</sequence>
<protein>
    <submittedName>
        <fullName evidence="11">Chaperone protein AfaB</fullName>
    </submittedName>
    <submittedName>
        <fullName evidence="10">Fimbria/pilus periplasmic chaperone</fullName>
    </submittedName>
</protein>
<dbReference type="SUPFAM" id="SSF49354">
    <property type="entry name" value="PapD-like"/>
    <property type="match status" value="1"/>
</dbReference>
<dbReference type="EMBL" id="LT985252">
    <property type="protein sequence ID" value="SPD99020.1"/>
    <property type="molecule type" value="Genomic_DNA"/>
</dbReference>
<evidence type="ECO:0000256" key="1">
    <source>
        <dbReference type="ARBA" id="ARBA00004418"/>
    </source>
</evidence>
<accession>A0A0V9H8K1</accession>
<dbReference type="InterPro" id="IPR008962">
    <property type="entry name" value="PapD-like_sf"/>
</dbReference>
<evidence type="ECO:0000259" key="9">
    <source>
        <dbReference type="Pfam" id="PF02753"/>
    </source>
</evidence>
<evidence type="ECO:0000256" key="6">
    <source>
        <dbReference type="ARBA" id="ARBA00023319"/>
    </source>
</evidence>
<proteinExistence type="inferred from homology"/>
<evidence type="ECO:0000256" key="4">
    <source>
        <dbReference type="ARBA" id="ARBA00022764"/>
    </source>
</evidence>